<accession>A0A075SKS4</accession>
<dbReference type="HOGENOM" id="CLU_015932_0_0_9"/>
<keyword evidence="4" id="KW-0732">Signal</keyword>
<dbReference type="InterPro" id="IPR006270">
    <property type="entry name" value="Strep_his_triad_rpt"/>
</dbReference>
<dbReference type="GO" id="GO:0035591">
    <property type="term" value="F:signaling adaptor activity"/>
    <property type="evidence" value="ECO:0007669"/>
    <property type="project" value="TreeGrafter"/>
</dbReference>
<dbReference type="EMBL" id="CP008921">
    <property type="protein sequence ID" value="AIG43996.1"/>
    <property type="molecule type" value="Genomic_DNA"/>
</dbReference>
<evidence type="ECO:0000256" key="3">
    <source>
        <dbReference type="SAM" id="MobiDB-lite"/>
    </source>
</evidence>
<evidence type="ECO:0000313" key="6">
    <source>
        <dbReference type="Proteomes" id="UP000028185"/>
    </source>
</evidence>
<feature type="signal peptide" evidence="4">
    <location>
        <begin position="1"/>
        <end position="22"/>
    </location>
</feature>
<dbReference type="InterPro" id="IPR001611">
    <property type="entry name" value="Leu-rich_rpt"/>
</dbReference>
<dbReference type="RefSeq" id="WP_013730469.1">
    <property type="nucleotide sequence ID" value="NZ_ALLE01000013.1"/>
</dbReference>
<evidence type="ECO:0000313" key="5">
    <source>
        <dbReference type="EMBL" id="AIG43996.1"/>
    </source>
</evidence>
<dbReference type="AlphaFoldDB" id="A0A075SKS4"/>
<dbReference type="InterPro" id="IPR032675">
    <property type="entry name" value="LRR_dom_sf"/>
</dbReference>
<dbReference type="Gene3D" id="3.80.10.10">
    <property type="entry name" value="Ribonuclease Inhibitor"/>
    <property type="match status" value="2"/>
</dbReference>
<keyword evidence="2" id="KW-0677">Repeat</keyword>
<dbReference type="SUPFAM" id="SSF52058">
    <property type="entry name" value="L domain-like"/>
    <property type="match status" value="1"/>
</dbReference>
<name>A0A075SKS4_STRSU</name>
<evidence type="ECO:0000256" key="1">
    <source>
        <dbReference type="ARBA" id="ARBA00022614"/>
    </source>
</evidence>
<feature type="region of interest" description="Disordered" evidence="3">
    <location>
        <begin position="836"/>
        <end position="858"/>
    </location>
</feature>
<feature type="region of interest" description="Disordered" evidence="3">
    <location>
        <begin position="291"/>
        <end position="318"/>
    </location>
</feature>
<dbReference type="PANTHER" id="PTHR47566:SF1">
    <property type="entry name" value="PROTEIN NUD1"/>
    <property type="match status" value="1"/>
</dbReference>
<dbReference type="InterPro" id="IPR037228">
    <property type="entry name" value="PhtA_dom_sf"/>
</dbReference>
<dbReference type="PANTHER" id="PTHR47566">
    <property type="match status" value="1"/>
</dbReference>
<protein>
    <submittedName>
        <fullName evidence="5">Histidine triad protein</fullName>
    </submittedName>
</protein>
<evidence type="ECO:0000256" key="2">
    <source>
        <dbReference type="ARBA" id="ARBA00022737"/>
    </source>
</evidence>
<proteinExistence type="predicted"/>
<feature type="compositionally biased region" description="Basic and acidic residues" evidence="3">
    <location>
        <begin position="846"/>
        <end position="858"/>
    </location>
</feature>
<dbReference type="InterPro" id="IPR023832">
    <property type="entry name" value="His_triad_protein"/>
</dbReference>
<reference evidence="5 6" key="1">
    <citation type="journal article" date="2014" name="Genome Announc.">
        <title>Whole-Genome Sequence of Streptococcus suis Serotype 4 Reference Strain 6407.</title>
        <authorList>
            <person name="Wang K."/>
            <person name="Chen J."/>
            <person name="Yao H."/>
            <person name="Lu C."/>
        </authorList>
    </citation>
    <scope>NUCLEOTIDE SEQUENCE [LARGE SCALE GENOMIC DNA]</scope>
    <source>
        <strain evidence="5">6407</strain>
    </source>
</reference>
<dbReference type="InterPro" id="IPR025875">
    <property type="entry name" value="Leu-rich_rpt_4"/>
</dbReference>
<dbReference type="InterPro" id="IPR052574">
    <property type="entry name" value="CDIRP"/>
</dbReference>
<gene>
    <name evidence="5" type="ORF">ID09_08190</name>
</gene>
<dbReference type="PROSITE" id="PS51257">
    <property type="entry name" value="PROKAR_LIPOPROTEIN"/>
    <property type="match status" value="1"/>
</dbReference>
<dbReference type="Pfam" id="PF12799">
    <property type="entry name" value="LRR_4"/>
    <property type="match status" value="1"/>
</dbReference>
<feature type="chain" id="PRO_5039221352" evidence="4">
    <location>
        <begin position="23"/>
        <end position="858"/>
    </location>
</feature>
<dbReference type="Pfam" id="PF04270">
    <property type="entry name" value="Strep_his_triad"/>
    <property type="match status" value="4"/>
</dbReference>
<sequence>MKKKTTLFALTGIILSCHLFLAGCQKTENTAINHQDVQSSNISKVDENTIVVSEIKSNGYMRLYGEESYFFEGPIPYAAHFLKDTLPDSDYKLNKEDIQYQLEKGYIIKVNEQYFYYPKDKDANVISISEAKKLTKNQKKPTSQAKKGVAGVDYPTDDGFLFENEGQILSKTDEGLVLEHNGHSHFIFYKDLKESKWSYLVPKEYIENSQSSSHSNAKQAKLSQTFDDGYVFDPKDIVAEDANGYTVRHGDHYHYIWKSSLQYGQGNTGETIGKKGQITVLDNHSLHTPTTRNNFVPLKSTTEKGHTSTQSNSKKAFPGIDYPTSDGFIFDGSGVQGQTALGLLIGHGTHTHLLPYSHLIGSPWESYIPTQYLETARAEYHSSTSTQVDVEIPLSPQEGVKPNSSVEEEREAKKSYLAENMHVSKEKIKVIETDAGPAFVYPHGDHSHTILIEKVEVGKPIEDPHGDPHAHDKIGMATLKQLGFDDEIIEDILHATADTPFPSNETDSEKMREWLKTVKYLNIGQRKDPLKRAGLDLMPNVEVLGIGFTPIDDVKPILQFKKLKQLWMTSTGVKDYQFLKEIPTLEGIDLSQNGVSDLGFLEEFPNLKVVSAAGNDIEDITILAKLKALESLNLDHNKVTDLSPLADLSQLTAVSLDNNRITDLSALQNKKKLTRLYISQNPQLDISTLKTENLEELTANESNVKDLQFVKNNPNLTSLTLKNNKITELQGIEENEKLVNLDVEGNQIKTLEIEGKQESVVRLNVADNQLKNLEGINDYKALEDLNASKNDIETLAITEPNKTLKTIDVSENHIPKEELNLNDQKIPSAIAEHFPAVEGGSIENNQPKEVDKEAKVGE</sequence>
<dbReference type="PROSITE" id="PS51450">
    <property type="entry name" value="LRR"/>
    <property type="match status" value="3"/>
</dbReference>
<evidence type="ECO:0000256" key="4">
    <source>
        <dbReference type="SAM" id="SignalP"/>
    </source>
</evidence>
<organism evidence="5 6">
    <name type="scientific">Streptococcus suis 6407</name>
    <dbReference type="NCBI Taxonomy" id="1214179"/>
    <lineage>
        <taxon>Bacteria</taxon>
        <taxon>Bacillati</taxon>
        <taxon>Bacillota</taxon>
        <taxon>Bacilli</taxon>
        <taxon>Lactobacillales</taxon>
        <taxon>Streptococcaceae</taxon>
        <taxon>Streptococcus</taxon>
    </lineage>
</organism>
<dbReference type="Gene3D" id="3.10.50.90">
    <property type="match status" value="3"/>
</dbReference>
<dbReference type="NCBIfam" id="TIGR01363">
    <property type="entry name" value="strep_his_triad"/>
    <property type="match status" value="2"/>
</dbReference>
<dbReference type="SUPFAM" id="SSF142887">
    <property type="entry name" value="PhtA domain-like"/>
    <property type="match status" value="3"/>
</dbReference>
<keyword evidence="1" id="KW-0433">Leucine-rich repeat</keyword>
<dbReference type="SMART" id="SM00365">
    <property type="entry name" value="LRR_SD22"/>
    <property type="match status" value="6"/>
</dbReference>
<dbReference type="PATRIC" id="fig|1214179.4.peg.1617"/>
<dbReference type="Proteomes" id="UP000028185">
    <property type="component" value="Chromosome"/>
</dbReference>